<name>A0ABP9IS21_9ACTN</name>
<protein>
    <submittedName>
        <fullName evidence="2">Uncharacterized protein</fullName>
    </submittedName>
</protein>
<organism evidence="2 3">
    <name type="scientific">Streptomyces siamensis</name>
    <dbReference type="NCBI Taxonomy" id="1274986"/>
    <lineage>
        <taxon>Bacteria</taxon>
        <taxon>Bacillati</taxon>
        <taxon>Actinomycetota</taxon>
        <taxon>Actinomycetes</taxon>
        <taxon>Kitasatosporales</taxon>
        <taxon>Streptomycetaceae</taxon>
        <taxon>Streptomyces</taxon>
    </lineage>
</organism>
<sequence>MRVIGAITIRLGTVSPFRETGRDRISAAREAAVSLTERSPRVGSERRHSDAERDIPGGMCTCINHPSTTTREPRPRIPPRPHDTCDPDHAQAGTQPDRAPENARGRHP</sequence>
<feature type="compositionally biased region" description="Basic and acidic residues" evidence="1">
    <location>
        <begin position="98"/>
        <end position="108"/>
    </location>
</feature>
<proteinExistence type="predicted"/>
<gene>
    <name evidence="2" type="ORF">GCM10023335_26010</name>
</gene>
<comment type="caution">
    <text evidence="2">The sequence shown here is derived from an EMBL/GenBank/DDBJ whole genome shotgun (WGS) entry which is preliminary data.</text>
</comment>
<feature type="region of interest" description="Disordered" evidence="1">
    <location>
        <begin position="28"/>
        <end position="108"/>
    </location>
</feature>
<feature type="compositionally biased region" description="Basic and acidic residues" evidence="1">
    <location>
        <begin position="38"/>
        <end position="55"/>
    </location>
</feature>
<keyword evidence="3" id="KW-1185">Reference proteome</keyword>
<evidence type="ECO:0000256" key="1">
    <source>
        <dbReference type="SAM" id="MobiDB-lite"/>
    </source>
</evidence>
<dbReference type="Proteomes" id="UP001501759">
    <property type="component" value="Unassembled WGS sequence"/>
</dbReference>
<evidence type="ECO:0000313" key="2">
    <source>
        <dbReference type="EMBL" id="GAA5007779.1"/>
    </source>
</evidence>
<reference evidence="3" key="1">
    <citation type="journal article" date="2019" name="Int. J. Syst. Evol. Microbiol.">
        <title>The Global Catalogue of Microorganisms (GCM) 10K type strain sequencing project: providing services to taxonomists for standard genome sequencing and annotation.</title>
        <authorList>
            <consortium name="The Broad Institute Genomics Platform"/>
            <consortium name="The Broad Institute Genome Sequencing Center for Infectious Disease"/>
            <person name="Wu L."/>
            <person name="Ma J."/>
        </authorList>
    </citation>
    <scope>NUCLEOTIDE SEQUENCE [LARGE SCALE GENOMIC DNA]</scope>
    <source>
        <strain evidence="3">JCM 18409</strain>
    </source>
</reference>
<dbReference type="EMBL" id="BAABKB010000005">
    <property type="protein sequence ID" value="GAA5007779.1"/>
    <property type="molecule type" value="Genomic_DNA"/>
</dbReference>
<evidence type="ECO:0000313" key="3">
    <source>
        <dbReference type="Proteomes" id="UP001501759"/>
    </source>
</evidence>
<accession>A0ABP9IS21</accession>
<feature type="compositionally biased region" description="Basic and acidic residues" evidence="1">
    <location>
        <begin position="71"/>
        <end position="89"/>
    </location>
</feature>